<feature type="domain" description="Solute-binding protein family 3/N-terminal" evidence="1">
    <location>
        <begin position="119"/>
        <end position="297"/>
    </location>
</feature>
<protein>
    <submittedName>
        <fullName evidence="2">Transporter substrate-binding domain-containing protein</fullName>
    </submittedName>
</protein>
<dbReference type="InterPro" id="IPR001638">
    <property type="entry name" value="Solute-binding_3/MltF_N"/>
</dbReference>
<dbReference type="RefSeq" id="WP_163493669.1">
    <property type="nucleotide sequence ID" value="NZ_CP048711.1"/>
</dbReference>
<dbReference type="Pfam" id="PF00497">
    <property type="entry name" value="SBP_bac_3"/>
    <property type="match status" value="1"/>
</dbReference>
<evidence type="ECO:0000313" key="3">
    <source>
        <dbReference type="Proteomes" id="UP000477680"/>
    </source>
</evidence>
<gene>
    <name evidence="2" type="ORF">G3T16_02400</name>
</gene>
<reference evidence="2 3" key="1">
    <citation type="submission" date="2020-02" db="EMBL/GenBank/DDBJ databases">
        <title>Genome sequencing for Kineobactrum sp. M2.</title>
        <authorList>
            <person name="Park S.-J."/>
        </authorList>
    </citation>
    <scope>NUCLEOTIDE SEQUENCE [LARGE SCALE GENOMIC DNA]</scope>
    <source>
        <strain evidence="2 3">M2</strain>
    </source>
</reference>
<organism evidence="2 3">
    <name type="scientific">Kineobactrum salinum</name>
    <dbReference type="NCBI Taxonomy" id="2708301"/>
    <lineage>
        <taxon>Bacteria</taxon>
        <taxon>Pseudomonadati</taxon>
        <taxon>Pseudomonadota</taxon>
        <taxon>Gammaproteobacteria</taxon>
        <taxon>Cellvibrionales</taxon>
        <taxon>Halieaceae</taxon>
        <taxon>Kineobactrum</taxon>
    </lineage>
</organism>
<dbReference type="SUPFAM" id="SSF53850">
    <property type="entry name" value="Periplasmic binding protein-like II"/>
    <property type="match status" value="1"/>
</dbReference>
<proteinExistence type="predicted"/>
<evidence type="ECO:0000259" key="1">
    <source>
        <dbReference type="Pfam" id="PF00497"/>
    </source>
</evidence>
<sequence>MSRLRRSLPRYGGLTPSRPLADVLQKPGANAAAMMPCPQTDIAALGGAPGNAAEPQNTVPQCGNVPHIAAVAGGYNSARGRDQFLLIFTLFVAVLLAGCSDYPRDVQQTLDSIGQEELLQVGVIENPPWVIRGESGPEGLEPEIVRKLAHALNAEVRWHWGATAEVMQALEQYQVALVIGGLTTGPHLPKTVAATKPYFTTRYTVGFPASREPPASLEGEEVAVRTLSPAHKPLQDQNAVPLSMEHPERSGLPLAGPDFKLLALGYRPGDWQLLTQKQVMAVAKGENAWMGTLQRHLNGLTGLDQRLRQLEDAP</sequence>
<dbReference type="Proteomes" id="UP000477680">
    <property type="component" value="Chromosome"/>
</dbReference>
<name>A0A6C0TYF1_9GAMM</name>
<accession>A0A6C0TYF1</accession>
<dbReference type="KEGG" id="kim:G3T16_02400"/>
<dbReference type="AlphaFoldDB" id="A0A6C0TYF1"/>
<evidence type="ECO:0000313" key="2">
    <source>
        <dbReference type="EMBL" id="QIB64419.1"/>
    </source>
</evidence>
<dbReference type="Gene3D" id="3.40.190.10">
    <property type="entry name" value="Periplasmic binding protein-like II"/>
    <property type="match status" value="1"/>
</dbReference>
<dbReference type="EMBL" id="CP048711">
    <property type="protein sequence ID" value="QIB64419.1"/>
    <property type="molecule type" value="Genomic_DNA"/>
</dbReference>
<keyword evidence="3" id="KW-1185">Reference proteome</keyword>